<proteinExistence type="predicted"/>
<dbReference type="Proteomes" id="UP001234297">
    <property type="component" value="Chromosome 8"/>
</dbReference>
<keyword evidence="2" id="KW-1185">Reference proteome</keyword>
<dbReference type="EMBL" id="CM056816">
    <property type="protein sequence ID" value="KAJ8632435.1"/>
    <property type="molecule type" value="Genomic_DNA"/>
</dbReference>
<sequence length="910" mass="98171">MKKYTSITLSAQCILFFLLISYEQHLSTASENAANKMYIVYMGERKHSDPSLVVDSHHNVLATVLGTSKETAADSIIYHYKHGFSGFATRLTDSQAKMMAEMPGVVDVIPKMVHKLYTTRSWDYLGLSFSYAANNPYPKSNMGDGIIVGVIDTGIWPESKSFSDQGLGPIPSRWKGACVGGDQFNSSHCNRKLIGARWHNKGVEGEINTTVAMEYFSPRDANGHGTHTASTAVGSLVQDVSFNGLALGTARGGAPRARLAVYKACWNLPGKSGRCTNVDVLKAVDEAIHDGVDVLSLSLGGAASPMASKQDIWLLQAVAKGITVVCAAGNDGPRQNTVDNIAPWIISVAASTMDRSFPSPIMLGNNRTIMGQSTFTGHKETGFRDLGCPGDFTDASSCNCEDIVPDSGMKGKVVLCFASASSDAVINQAIQGVGNIKSSGGIGAIIAIYPTQLIPYYDWQSIIVDYDVGTQIFSYTRSSRKPMVKLNPTKTLVGKPLSTKIADFSSRGPSILSPGILKPDVAAPGVNVLAAFVPKEKKLYQSFAFDSGTSMACPHVSGIVALLKALHPSWSPAAIRSALATTASTTDPFGEPIFTVEEPQMVANPFHFGSGIVNPNRAADPGLIYDMGMTDYVQYLCSIVPSFSADCSSKKHSILNLNLPSITIPNLRGSVTITRTVTNVGPVDSAYVASIEHPLGVKVGVKPLKLAFNSTVKTLSFIVTLSSNHKAIGGYYFGRLSWSNGIHKTKVKYDVVSAALMNNEYQKKDKQVHKDSSSDALTNKQNGSQDESKANGKSKQVEFDVISVKLDGDYTNEEETLVDGISVDLEGEDTGEEETPTQEPPQEQAYSIAASRPKRNIRKPQRFTDMVAYALPMVEECVPTAYKEAKRHSESVEWQNAIDEEMKSLHKNDT</sequence>
<organism evidence="1 2">
    <name type="scientific">Persea americana</name>
    <name type="common">Avocado</name>
    <dbReference type="NCBI Taxonomy" id="3435"/>
    <lineage>
        <taxon>Eukaryota</taxon>
        <taxon>Viridiplantae</taxon>
        <taxon>Streptophyta</taxon>
        <taxon>Embryophyta</taxon>
        <taxon>Tracheophyta</taxon>
        <taxon>Spermatophyta</taxon>
        <taxon>Magnoliopsida</taxon>
        <taxon>Magnoliidae</taxon>
        <taxon>Laurales</taxon>
        <taxon>Lauraceae</taxon>
        <taxon>Persea</taxon>
    </lineage>
</organism>
<gene>
    <name evidence="1" type="ORF">MRB53_025771</name>
</gene>
<name>A0ACC2LGR5_PERAE</name>
<evidence type="ECO:0000313" key="1">
    <source>
        <dbReference type="EMBL" id="KAJ8632435.1"/>
    </source>
</evidence>
<comment type="caution">
    <text evidence="1">The sequence shown here is derived from an EMBL/GenBank/DDBJ whole genome shotgun (WGS) entry which is preliminary data.</text>
</comment>
<accession>A0ACC2LGR5</accession>
<reference evidence="1 2" key="1">
    <citation type="journal article" date="2022" name="Hortic Res">
        <title>A haplotype resolved chromosomal level avocado genome allows analysis of novel avocado genes.</title>
        <authorList>
            <person name="Nath O."/>
            <person name="Fletcher S.J."/>
            <person name="Hayward A."/>
            <person name="Shaw L.M."/>
            <person name="Masouleh A.K."/>
            <person name="Furtado A."/>
            <person name="Henry R.J."/>
            <person name="Mitter N."/>
        </authorList>
    </citation>
    <scope>NUCLEOTIDE SEQUENCE [LARGE SCALE GENOMIC DNA]</scope>
    <source>
        <strain evidence="2">cv. Hass</strain>
    </source>
</reference>
<protein>
    <submittedName>
        <fullName evidence="1">Uncharacterized protein</fullName>
    </submittedName>
</protein>
<evidence type="ECO:0000313" key="2">
    <source>
        <dbReference type="Proteomes" id="UP001234297"/>
    </source>
</evidence>